<dbReference type="EMBL" id="LKCW01000074">
    <property type="protein sequence ID" value="KPM40916.1"/>
    <property type="molecule type" value="Genomic_DNA"/>
</dbReference>
<proteinExistence type="predicted"/>
<reference evidence="3 4" key="1">
    <citation type="submission" date="2015-09" db="EMBL/GenBank/DDBJ databases">
        <title>Draft genome of a European isolate of the apple canker pathogen Neonectria ditissima.</title>
        <authorList>
            <person name="Gomez-Cortecero A."/>
            <person name="Harrison R.J."/>
            <person name="Armitage A.D."/>
        </authorList>
    </citation>
    <scope>NUCLEOTIDE SEQUENCE [LARGE SCALE GENOMIC DNA]</scope>
    <source>
        <strain evidence="3 4">R09/05</strain>
    </source>
</reference>
<dbReference type="PANTHER" id="PTHR47563:SF1">
    <property type="entry name" value="PROTEIN FMP25, MITOCHONDRIAL"/>
    <property type="match status" value="1"/>
</dbReference>
<dbReference type="AlphaFoldDB" id="A0A0N8H766"/>
<name>A0A0N8H766_9HYPO</name>
<evidence type="ECO:0000256" key="2">
    <source>
        <dbReference type="SAM" id="MobiDB-lite"/>
    </source>
</evidence>
<dbReference type="InterPro" id="IPR009091">
    <property type="entry name" value="RCC1/BLIP-II"/>
</dbReference>
<dbReference type="InterPro" id="IPR000408">
    <property type="entry name" value="Reg_chr_condens"/>
</dbReference>
<dbReference type="PROSITE" id="PS50012">
    <property type="entry name" value="RCC1_3"/>
    <property type="match status" value="3"/>
</dbReference>
<dbReference type="Gene3D" id="2.130.10.30">
    <property type="entry name" value="Regulator of chromosome condensation 1/beta-lactamase-inhibitor protein II"/>
    <property type="match status" value="1"/>
</dbReference>
<dbReference type="PROSITE" id="PS00626">
    <property type="entry name" value="RCC1_2"/>
    <property type="match status" value="1"/>
</dbReference>
<dbReference type="PANTHER" id="PTHR47563">
    <property type="entry name" value="PROTEIN FMP25, MITOCHONDRIAL"/>
    <property type="match status" value="1"/>
</dbReference>
<keyword evidence="4" id="KW-1185">Reference proteome</keyword>
<accession>A0A0N8H766</accession>
<dbReference type="Proteomes" id="UP000050424">
    <property type="component" value="Unassembled WGS sequence"/>
</dbReference>
<feature type="repeat" description="RCC1" evidence="1">
    <location>
        <begin position="292"/>
        <end position="355"/>
    </location>
</feature>
<feature type="compositionally biased region" description="Polar residues" evidence="2">
    <location>
        <begin position="14"/>
        <end position="38"/>
    </location>
</feature>
<dbReference type="PRINTS" id="PR00633">
    <property type="entry name" value="RCCNDNSATION"/>
</dbReference>
<dbReference type="GO" id="GO:0034551">
    <property type="term" value="P:mitochondrial respiratory chain complex III assembly"/>
    <property type="evidence" value="ECO:0007669"/>
    <property type="project" value="TreeGrafter"/>
</dbReference>
<protein>
    <recommendedName>
        <fullName evidence="5">Protein FMP25, mitochondrial</fullName>
    </recommendedName>
</protein>
<evidence type="ECO:0000256" key="1">
    <source>
        <dbReference type="PROSITE-ProRule" id="PRU00235"/>
    </source>
</evidence>
<gene>
    <name evidence="3" type="ORF">AK830_g5664</name>
</gene>
<dbReference type="Pfam" id="PF13540">
    <property type="entry name" value="RCC1_2"/>
    <property type="match status" value="1"/>
</dbReference>
<feature type="region of interest" description="Disordered" evidence="2">
    <location>
        <begin position="1"/>
        <end position="46"/>
    </location>
</feature>
<dbReference type="OrthoDB" id="10256179at2759"/>
<sequence length="608" mass="65396">MNASQAALRRAAVRSQTRRSAVSTQRQWTRYSSNAPRQSSGGGGGSSGGKFIGVVTVIGGASAGAYLYPIIKERLAPAPDPEPVKKKKAVVKAEIEFEKSRESTTSNEETGNIISSQHLQVKNSWEHPGIYAWGSNICKVIDPNSNEKYVKLPRRIAYFDGQILRDLKLTQGFGAAVTEKGDLVQWGLGFSKDDPTPVPTLTGKDIVKINVSSDRIIALSRKGNVYSIPSSRGDLEGGLKVEQPKSAWSIWGSGGKESLSFRNLTPSNLGRGETIADISTGQEHCLMLTSKGRVFSAAASALEFPSKGQMGIPGLSWHNRPKGPYDQPHEVVTLKGFDVSQIAAGAYHSVVLDKTGKIFTFGDNSFGQLGFDTEFGLHATESPSLMSIHKLYKSGGLIPTVTAIAAGGFNTFFTVDATAPKSYEDAKSTSPARRLPQVTSDLWTLGQGVYGTLGTGRWSHVSPQPTKVKALSSLFEFNEKTNKMSPIRLKSLSVGATHCSAVMDNLTETSVSGKGSENAINWGADALFWGGNEHYQLGTGKRTNLNTPTYIGALDADPNAIKNEQTGFHRLCITPRTTIRLDGGKGRKVTLEQKIECGKYVTAVYSAV</sequence>
<evidence type="ECO:0000313" key="4">
    <source>
        <dbReference type="Proteomes" id="UP000050424"/>
    </source>
</evidence>
<dbReference type="InterPro" id="IPR053245">
    <property type="entry name" value="MitoProcess-Associated"/>
</dbReference>
<dbReference type="GO" id="GO:0005743">
    <property type="term" value="C:mitochondrial inner membrane"/>
    <property type="evidence" value="ECO:0007669"/>
    <property type="project" value="TreeGrafter"/>
</dbReference>
<evidence type="ECO:0000313" key="3">
    <source>
        <dbReference type="EMBL" id="KPM40916.1"/>
    </source>
</evidence>
<feature type="repeat" description="RCC1" evidence="1">
    <location>
        <begin position="356"/>
        <end position="417"/>
    </location>
</feature>
<feature type="repeat" description="RCC1" evidence="1">
    <location>
        <begin position="440"/>
        <end position="505"/>
    </location>
</feature>
<organism evidence="3 4">
    <name type="scientific">Neonectria ditissima</name>
    <dbReference type="NCBI Taxonomy" id="78410"/>
    <lineage>
        <taxon>Eukaryota</taxon>
        <taxon>Fungi</taxon>
        <taxon>Dikarya</taxon>
        <taxon>Ascomycota</taxon>
        <taxon>Pezizomycotina</taxon>
        <taxon>Sordariomycetes</taxon>
        <taxon>Hypocreomycetidae</taxon>
        <taxon>Hypocreales</taxon>
        <taxon>Nectriaceae</taxon>
        <taxon>Neonectria</taxon>
    </lineage>
</organism>
<comment type="caution">
    <text evidence="3">The sequence shown here is derived from an EMBL/GenBank/DDBJ whole genome shotgun (WGS) entry which is preliminary data.</text>
</comment>
<dbReference type="STRING" id="78410.A0A0N8H766"/>
<evidence type="ECO:0008006" key="5">
    <source>
        <dbReference type="Google" id="ProtNLM"/>
    </source>
</evidence>
<dbReference type="SUPFAM" id="SSF50985">
    <property type="entry name" value="RCC1/BLIP-II"/>
    <property type="match status" value="1"/>
</dbReference>